<keyword evidence="13" id="KW-1185">Reference proteome</keyword>
<dbReference type="PANTHER" id="PTHR24062">
    <property type="entry name" value="VOMERONASAL TYPE-1 RECEPTOR"/>
    <property type="match status" value="1"/>
</dbReference>
<keyword evidence="8 11" id="KW-0472">Membrane</keyword>
<keyword evidence="4 11" id="KW-0589">Pheromone response</keyword>
<name>A0AA41NIC2_SCICA</name>
<sequence length="104" mass="11736">MSLVLMAWASGSMVFLLHRHKQRVQHIHSHVHSPRPSHEVRATRTILILTSSFVSFYSVYTVLTMWMTLAANRGQWVVSSSVLVASCFPALSPFVLLINDTRVS</sequence>
<evidence type="ECO:0000313" key="13">
    <source>
        <dbReference type="Proteomes" id="UP001166674"/>
    </source>
</evidence>
<evidence type="ECO:0000256" key="7">
    <source>
        <dbReference type="ARBA" id="ARBA00023040"/>
    </source>
</evidence>
<evidence type="ECO:0000256" key="11">
    <source>
        <dbReference type="RuleBase" id="RU364061"/>
    </source>
</evidence>
<dbReference type="Pfam" id="PF03402">
    <property type="entry name" value="V1R"/>
    <property type="match status" value="1"/>
</dbReference>
<comment type="subcellular location">
    <subcellularLocation>
        <location evidence="1 11">Cell membrane</location>
        <topology evidence="1 11">Multi-pass membrane protein</topology>
    </subcellularLocation>
</comment>
<evidence type="ECO:0000256" key="5">
    <source>
        <dbReference type="ARBA" id="ARBA00022692"/>
    </source>
</evidence>
<feature type="transmembrane region" description="Helical" evidence="11">
    <location>
        <begin position="45"/>
        <end position="69"/>
    </location>
</feature>
<dbReference type="AlphaFoldDB" id="A0AA41NIC2"/>
<keyword evidence="7 11" id="KW-0297">G-protein coupled receptor</keyword>
<protein>
    <recommendedName>
        <fullName evidence="11">Vomeronasal type-1 receptor</fullName>
    </recommendedName>
</protein>
<comment type="caution">
    <text evidence="11">Lacks conserved residue(s) required for the propagation of feature annotation.</text>
</comment>
<evidence type="ECO:0000256" key="4">
    <source>
        <dbReference type="ARBA" id="ARBA00022507"/>
    </source>
</evidence>
<reference evidence="12" key="1">
    <citation type="submission" date="2020-03" db="EMBL/GenBank/DDBJ databases">
        <title>Studies in the Genomics of Life Span.</title>
        <authorList>
            <person name="Glass D."/>
        </authorList>
    </citation>
    <scope>NUCLEOTIDE SEQUENCE</scope>
    <source>
        <strain evidence="12">SUZIE</strain>
        <tissue evidence="12">Muscle</tissue>
    </source>
</reference>
<comment type="similarity">
    <text evidence="2 11">Belongs to the G-protein coupled receptor 1 family.</text>
</comment>
<evidence type="ECO:0000256" key="3">
    <source>
        <dbReference type="ARBA" id="ARBA00022475"/>
    </source>
</evidence>
<dbReference type="InterPro" id="IPR004072">
    <property type="entry name" value="Vmron_rcpt_1"/>
</dbReference>
<keyword evidence="3 11" id="KW-1003">Cell membrane</keyword>
<feature type="transmembrane region" description="Helical" evidence="11">
    <location>
        <begin position="76"/>
        <end position="98"/>
    </location>
</feature>
<evidence type="ECO:0000256" key="8">
    <source>
        <dbReference type="ARBA" id="ARBA00023136"/>
    </source>
</evidence>
<dbReference type="PRINTS" id="PR01534">
    <property type="entry name" value="VOMERONASL1R"/>
</dbReference>
<dbReference type="GO" id="GO:0005886">
    <property type="term" value="C:plasma membrane"/>
    <property type="evidence" value="ECO:0007669"/>
    <property type="project" value="UniProtKB-SubCell"/>
</dbReference>
<dbReference type="EMBL" id="JAATJV010442732">
    <property type="protein sequence ID" value="MBZ3890723.1"/>
    <property type="molecule type" value="Genomic_DNA"/>
</dbReference>
<dbReference type="GO" id="GO:0019236">
    <property type="term" value="P:response to pheromone"/>
    <property type="evidence" value="ECO:0007669"/>
    <property type="project" value="UniProtKB-KW"/>
</dbReference>
<keyword evidence="10 11" id="KW-0807">Transducer</keyword>
<keyword evidence="6 11" id="KW-1133">Transmembrane helix</keyword>
<keyword evidence="5 11" id="KW-0812">Transmembrane</keyword>
<accession>A0AA41NIC2</accession>
<evidence type="ECO:0000256" key="1">
    <source>
        <dbReference type="ARBA" id="ARBA00004651"/>
    </source>
</evidence>
<evidence type="ECO:0000256" key="6">
    <source>
        <dbReference type="ARBA" id="ARBA00022989"/>
    </source>
</evidence>
<evidence type="ECO:0000256" key="10">
    <source>
        <dbReference type="ARBA" id="ARBA00023224"/>
    </source>
</evidence>
<evidence type="ECO:0000256" key="2">
    <source>
        <dbReference type="ARBA" id="ARBA00010663"/>
    </source>
</evidence>
<dbReference type="Proteomes" id="UP001166674">
    <property type="component" value="Unassembled WGS sequence"/>
</dbReference>
<proteinExistence type="inferred from homology"/>
<evidence type="ECO:0000313" key="12">
    <source>
        <dbReference type="EMBL" id="MBZ3890723.1"/>
    </source>
</evidence>
<organism evidence="12 13">
    <name type="scientific">Sciurus carolinensis</name>
    <name type="common">Eastern gray squirrel</name>
    <dbReference type="NCBI Taxonomy" id="30640"/>
    <lineage>
        <taxon>Eukaryota</taxon>
        <taxon>Metazoa</taxon>
        <taxon>Chordata</taxon>
        <taxon>Craniata</taxon>
        <taxon>Vertebrata</taxon>
        <taxon>Euteleostomi</taxon>
        <taxon>Mammalia</taxon>
        <taxon>Eutheria</taxon>
        <taxon>Euarchontoglires</taxon>
        <taxon>Glires</taxon>
        <taxon>Rodentia</taxon>
        <taxon>Sciuromorpha</taxon>
        <taxon>Sciuridae</taxon>
        <taxon>Sciurinae</taxon>
        <taxon>Sciurini</taxon>
        <taxon>Sciurus</taxon>
    </lineage>
</organism>
<gene>
    <name evidence="12" type="ORF">SUZIE_209385</name>
</gene>
<evidence type="ECO:0000256" key="9">
    <source>
        <dbReference type="ARBA" id="ARBA00023170"/>
    </source>
</evidence>
<dbReference type="SUPFAM" id="SSF81321">
    <property type="entry name" value="Family A G protein-coupled receptor-like"/>
    <property type="match status" value="1"/>
</dbReference>
<dbReference type="Gene3D" id="1.20.1070.10">
    <property type="entry name" value="Rhodopsin 7-helix transmembrane proteins"/>
    <property type="match status" value="1"/>
</dbReference>
<comment type="caution">
    <text evidence="12">The sequence shown here is derived from an EMBL/GenBank/DDBJ whole genome shotgun (WGS) entry which is preliminary data.</text>
</comment>
<dbReference type="GO" id="GO:0016503">
    <property type="term" value="F:pheromone receptor activity"/>
    <property type="evidence" value="ECO:0007669"/>
    <property type="project" value="InterPro"/>
</dbReference>
<keyword evidence="9 11" id="KW-0675">Receptor</keyword>